<dbReference type="EMBL" id="NESQ01000057">
    <property type="protein sequence ID" value="PUU80800.1"/>
    <property type="molecule type" value="Genomic_DNA"/>
</dbReference>
<gene>
    <name evidence="2" type="ORF">B9Z19DRAFT_1078669</name>
</gene>
<keyword evidence="1" id="KW-1133">Transmembrane helix</keyword>
<keyword evidence="1" id="KW-0812">Transmembrane</keyword>
<dbReference type="Proteomes" id="UP000244722">
    <property type="component" value="Unassembled WGS sequence"/>
</dbReference>
<reference evidence="2 3" key="1">
    <citation type="submission" date="2017-04" db="EMBL/GenBank/DDBJ databases">
        <title>Draft genome sequence of Tuber borchii Vittad., a whitish edible truffle.</title>
        <authorList>
            <consortium name="DOE Joint Genome Institute"/>
            <person name="Murat C."/>
            <person name="Kuo A."/>
            <person name="Barry K.W."/>
            <person name="Clum A."/>
            <person name="Dockter R.B."/>
            <person name="Fauchery L."/>
            <person name="Iotti M."/>
            <person name="Kohler A."/>
            <person name="Labutti K."/>
            <person name="Lindquist E.A."/>
            <person name="Lipzen A."/>
            <person name="Ohm R.A."/>
            <person name="Wang M."/>
            <person name="Grigoriev I.V."/>
            <person name="Zambonelli A."/>
            <person name="Martin F.M."/>
        </authorList>
    </citation>
    <scope>NUCLEOTIDE SEQUENCE [LARGE SCALE GENOMIC DNA]</scope>
    <source>
        <strain evidence="2 3">Tbo3840</strain>
    </source>
</reference>
<comment type="caution">
    <text evidence="2">The sequence shown here is derived from an EMBL/GenBank/DDBJ whole genome shotgun (WGS) entry which is preliminary data.</text>
</comment>
<dbReference type="AlphaFoldDB" id="A0A2T6ZZC3"/>
<protein>
    <submittedName>
        <fullName evidence="2">Uncharacterized protein</fullName>
    </submittedName>
</protein>
<accession>A0A2T6ZZC3</accession>
<sequence>MGEGTSICVYACMYSSTSLDKAISLSFSPVLSLSTGVLRVRYVVVSYSSRFKKSMDKSPTLTLGPYKLMCRSGPMDSESSRDFWLQLVSLYFLTLVRMSAGSLLLK</sequence>
<keyword evidence="1" id="KW-0472">Membrane</keyword>
<evidence type="ECO:0000256" key="1">
    <source>
        <dbReference type="SAM" id="Phobius"/>
    </source>
</evidence>
<keyword evidence="3" id="KW-1185">Reference proteome</keyword>
<organism evidence="2 3">
    <name type="scientific">Tuber borchii</name>
    <name type="common">White truffle</name>
    <dbReference type="NCBI Taxonomy" id="42251"/>
    <lineage>
        <taxon>Eukaryota</taxon>
        <taxon>Fungi</taxon>
        <taxon>Dikarya</taxon>
        <taxon>Ascomycota</taxon>
        <taxon>Pezizomycotina</taxon>
        <taxon>Pezizomycetes</taxon>
        <taxon>Pezizales</taxon>
        <taxon>Tuberaceae</taxon>
        <taxon>Tuber</taxon>
    </lineage>
</organism>
<evidence type="ECO:0000313" key="3">
    <source>
        <dbReference type="Proteomes" id="UP000244722"/>
    </source>
</evidence>
<evidence type="ECO:0000313" key="2">
    <source>
        <dbReference type="EMBL" id="PUU80800.1"/>
    </source>
</evidence>
<name>A0A2T6ZZC3_TUBBO</name>
<proteinExistence type="predicted"/>
<feature type="transmembrane region" description="Helical" evidence="1">
    <location>
        <begin position="83"/>
        <end position="105"/>
    </location>
</feature>